<dbReference type="EMBL" id="BTGC01000003">
    <property type="protein sequence ID" value="GMM50961.1"/>
    <property type="molecule type" value="Genomic_DNA"/>
</dbReference>
<reference evidence="10 11" key="1">
    <citation type="journal article" date="2023" name="Elife">
        <title>Identification of key yeast species and microbe-microbe interactions impacting larval growth of Drosophila in the wild.</title>
        <authorList>
            <person name="Mure A."/>
            <person name="Sugiura Y."/>
            <person name="Maeda R."/>
            <person name="Honda K."/>
            <person name="Sakurai N."/>
            <person name="Takahashi Y."/>
            <person name="Watada M."/>
            <person name="Katoh T."/>
            <person name="Gotoh A."/>
            <person name="Gotoh Y."/>
            <person name="Taniguchi I."/>
            <person name="Nakamura K."/>
            <person name="Hayashi T."/>
            <person name="Katayama T."/>
            <person name="Uemura T."/>
            <person name="Hattori Y."/>
        </authorList>
    </citation>
    <scope>NUCLEOTIDE SEQUENCE [LARGE SCALE GENOMIC DNA]</scope>
    <source>
        <strain evidence="10 11">SB-73</strain>
    </source>
</reference>
<dbReference type="PANTHER" id="PTHR14969:SF28">
    <property type="entry name" value="DIHYDROSPHINGOSINE 1-PHOSPHATE PHOSPHATASE LCB3-RELATED"/>
    <property type="match status" value="1"/>
</dbReference>
<organism evidence="10 11">
    <name type="scientific">Starmerella bacillaris</name>
    <name type="common">Yeast</name>
    <name type="synonym">Candida zemplinina</name>
    <dbReference type="NCBI Taxonomy" id="1247836"/>
    <lineage>
        <taxon>Eukaryota</taxon>
        <taxon>Fungi</taxon>
        <taxon>Dikarya</taxon>
        <taxon>Ascomycota</taxon>
        <taxon>Saccharomycotina</taxon>
        <taxon>Dipodascomycetes</taxon>
        <taxon>Dipodascales</taxon>
        <taxon>Trichomonascaceae</taxon>
        <taxon>Starmerella</taxon>
    </lineage>
</organism>
<dbReference type="Proteomes" id="UP001362899">
    <property type="component" value="Unassembled WGS sequence"/>
</dbReference>
<comment type="caution">
    <text evidence="10">The sequence shown here is derived from an EMBL/GenBank/DDBJ whole genome shotgun (WGS) entry which is preliminary data.</text>
</comment>
<gene>
    <name evidence="10" type="ORF">DASB73_019190</name>
</gene>
<name>A0AAV5RIH4_STABA</name>
<proteinExistence type="inferred from homology"/>
<dbReference type="AlphaFoldDB" id="A0AAV5RIH4"/>
<protein>
    <submittedName>
        <fullName evidence="10">Sphinganine kinase</fullName>
    </submittedName>
</protein>
<evidence type="ECO:0000259" key="9">
    <source>
        <dbReference type="SMART" id="SM00014"/>
    </source>
</evidence>
<keyword evidence="5 8" id="KW-1133">Transmembrane helix</keyword>
<evidence type="ECO:0000256" key="6">
    <source>
        <dbReference type="ARBA" id="ARBA00023136"/>
    </source>
</evidence>
<evidence type="ECO:0000256" key="5">
    <source>
        <dbReference type="ARBA" id="ARBA00022989"/>
    </source>
</evidence>
<dbReference type="PANTHER" id="PTHR14969">
    <property type="entry name" value="SPHINGOSINE-1-PHOSPHATE PHOSPHOHYDROLASE"/>
    <property type="match status" value="1"/>
</dbReference>
<dbReference type="GO" id="GO:0005789">
    <property type="term" value="C:endoplasmic reticulum membrane"/>
    <property type="evidence" value="ECO:0007669"/>
    <property type="project" value="UniProtKB-SubCell"/>
</dbReference>
<evidence type="ECO:0000256" key="7">
    <source>
        <dbReference type="ARBA" id="ARBA00038324"/>
    </source>
</evidence>
<keyword evidence="10" id="KW-0418">Kinase</keyword>
<comment type="similarity">
    <text evidence="7">Belongs to the type 2 lipid phosphate phosphatase family.</text>
</comment>
<keyword evidence="3" id="KW-0378">Hydrolase</keyword>
<evidence type="ECO:0000313" key="11">
    <source>
        <dbReference type="Proteomes" id="UP001362899"/>
    </source>
</evidence>
<evidence type="ECO:0000256" key="8">
    <source>
        <dbReference type="SAM" id="Phobius"/>
    </source>
</evidence>
<feature type="transmembrane region" description="Helical" evidence="8">
    <location>
        <begin position="271"/>
        <end position="292"/>
    </location>
</feature>
<evidence type="ECO:0000256" key="4">
    <source>
        <dbReference type="ARBA" id="ARBA00022824"/>
    </source>
</evidence>
<evidence type="ECO:0000313" key="10">
    <source>
        <dbReference type="EMBL" id="GMM50961.1"/>
    </source>
</evidence>
<keyword evidence="11" id="KW-1185">Reference proteome</keyword>
<keyword evidence="10" id="KW-0808">Transferase</keyword>
<dbReference type="Gene3D" id="1.20.144.10">
    <property type="entry name" value="Phosphatidic acid phosphatase type 2/haloperoxidase"/>
    <property type="match status" value="1"/>
</dbReference>
<dbReference type="Pfam" id="PF01569">
    <property type="entry name" value="PAP2"/>
    <property type="match status" value="1"/>
</dbReference>
<evidence type="ECO:0000256" key="1">
    <source>
        <dbReference type="ARBA" id="ARBA00004477"/>
    </source>
</evidence>
<keyword evidence="6 8" id="KW-0472">Membrane</keyword>
<dbReference type="InterPro" id="IPR036938">
    <property type="entry name" value="PAP2/HPO_sf"/>
</dbReference>
<dbReference type="GO" id="GO:0006629">
    <property type="term" value="P:lipid metabolic process"/>
    <property type="evidence" value="ECO:0007669"/>
    <property type="project" value="UniProtKB-ARBA"/>
</dbReference>
<evidence type="ECO:0000256" key="2">
    <source>
        <dbReference type="ARBA" id="ARBA00022692"/>
    </source>
</evidence>
<feature type="domain" description="Phosphatidic acid phosphatase type 2/haloperoxidase" evidence="9">
    <location>
        <begin position="80"/>
        <end position="193"/>
    </location>
</feature>
<feature type="transmembrane region" description="Helical" evidence="8">
    <location>
        <begin position="234"/>
        <end position="250"/>
    </location>
</feature>
<dbReference type="GO" id="GO:0042392">
    <property type="term" value="F:sphingosine-1-phosphate phosphatase activity"/>
    <property type="evidence" value="ECO:0007669"/>
    <property type="project" value="TreeGrafter"/>
</dbReference>
<dbReference type="SMART" id="SM00014">
    <property type="entry name" value="acidPPc"/>
    <property type="match status" value="1"/>
</dbReference>
<feature type="transmembrane region" description="Helical" evidence="8">
    <location>
        <begin position="324"/>
        <end position="349"/>
    </location>
</feature>
<keyword evidence="2 8" id="KW-0812">Transmembrane</keyword>
<comment type="subcellular location">
    <subcellularLocation>
        <location evidence="1">Endoplasmic reticulum membrane</location>
        <topology evidence="1">Multi-pass membrane protein</topology>
    </subcellularLocation>
</comment>
<dbReference type="SUPFAM" id="SSF48317">
    <property type="entry name" value="Acid phosphatase/Vanadium-dependent haloperoxidase"/>
    <property type="match status" value="1"/>
</dbReference>
<evidence type="ECO:0000256" key="3">
    <source>
        <dbReference type="ARBA" id="ARBA00022801"/>
    </source>
</evidence>
<dbReference type="InterPro" id="IPR000326">
    <property type="entry name" value="PAP2/HPO"/>
</dbReference>
<feature type="transmembrane region" description="Helical" evidence="8">
    <location>
        <begin position="168"/>
        <end position="192"/>
    </location>
</feature>
<keyword evidence="4" id="KW-0256">Endoplasmic reticulum</keyword>
<accession>A0AAV5RIH4</accession>
<sequence length="351" mass="40274">MDAGSRPAEFYKERLSPTRYWVRSLFLNAIYHETPVLAWLQECFKNTIMDVYFGYTANIGTHTFYMLMLPLFFWYDNIELGYDIVWVLALGVSFSGIVKDYMCLPRPRAPPVHRISMSKSAAKEYGLPSTHSCNSLSVVLVFYDYYPTNKLVDICCKWLVLTLVSGRLYTGMHGATDIITGGVLGYFSYWVLTIIRNFITRESFSHNAIVTVALLYLIKLNPRPLENCPCFQDTVAFIGVVIGMMWTLWLDNLEVRSIRPLDFYSMPLIQYMYISFMRFLTGVSIIVTWRVLSRQWSNTLGMWITNGISRTNPNPKEVSVPVAIFIRIGIYAGIGIMVLECSPILINLFGF</sequence>
<feature type="transmembrane region" description="Helical" evidence="8">
    <location>
        <begin position="52"/>
        <end position="72"/>
    </location>
</feature>
<dbReference type="GO" id="GO:0016301">
    <property type="term" value="F:kinase activity"/>
    <property type="evidence" value="ECO:0007669"/>
    <property type="project" value="UniProtKB-KW"/>
</dbReference>